<dbReference type="InterPro" id="IPR050796">
    <property type="entry name" value="SCF_F-box_component"/>
</dbReference>
<feature type="domain" description="F-box" evidence="1">
    <location>
        <begin position="2"/>
        <end position="48"/>
    </location>
</feature>
<gene>
    <name evidence="3" type="primary">LOC104765879</name>
</gene>
<dbReference type="Proteomes" id="UP000694864">
    <property type="component" value="Chromosome 19"/>
</dbReference>
<reference evidence="3" key="2">
    <citation type="submission" date="2025-08" db="UniProtKB">
        <authorList>
            <consortium name="RefSeq"/>
        </authorList>
    </citation>
    <scope>IDENTIFICATION</scope>
    <source>
        <tissue evidence="3">Leaf</tissue>
    </source>
</reference>
<dbReference type="SMART" id="SM00256">
    <property type="entry name" value="FBOX"/>
    <property type="match status" value="1"/>
</dbReference>
<dbReference type="Gene3D" id="1.20.1280.50">
    <property type="match status" value="1"/>
</dbReference>
<dbReference type="PROSITE" id="PS50181">
    <property type="entry name" value="FBOX"/>
    <property type="match status" value="1"/>
</dbReference>
<protein>
    <submittedName>
        <fullName evidence="3">F-box protein At3g20030</fullName>
    </submittedName>
</protein>
<sequence length="390" mass="44920">MTTMFSDLPKDLVEDILSRVPITYLGAMRSTCKRWNTLTKERILWKTEGRHPFMGFMMMQYKLCSLRFDLHGTFNKIELVDTFIKEIGNNLLNQVKVSKVFHCDGLLLCVTKEDNARLVVWNPYLGQTRWIQPLNAYHRADSYAIGYDNNRKHKILRFLNYYDRSVGQLILEYEIYDLSSNSWRVLDITTPTLEIEFYQGCASLKGDTYFFTKEKIVYDEAGDNYNPEPHDCLLCFDFKSESFGQLLPLPFVHYLYDVGGLSSVGDEKLAALSQPKRSSKVEIWVTTMIDPNAVSWNPFLKLDLGLFPHFNYLGGSFFIDEEKKVAVVIDFHTYGARIYEGAACIIGENMKYVRRKRLGLGEARSHIQGAVNFSEFACCSSYVPSLAQIN</sequence>
<dbReference type="PANTHER" id="PTHR31672">
    <property type="entry name" value="BNACNNG10540D PROTEIN"/>
    <property type="match status" value="1"/>
</dbReference>
<dbReference type="NCBIfam" id="TIGR01640">
    <property type="entry name" value="F_box_assoc_1"/>
    <property type="match status" value="1"/>
</dbReference>
<dbReference type="RefSeq" id="XP_010487966.1">
    <property type="nucleotide sequence ID" value="XM_010489664.1"/>
</dbReference>
<evidence type="ECO:0000259" key="1">
    <source>
        <dbReference type="PROSITE" id="PS50181"/>
    </source>
</evidence>
<organism evidence="2 3">
    <name type="scientific">Camelina sativa</name>
    <name type="common">False flax</name>
    <name type="synonym">Myagrum sativum</name>
    <dbReference type="NCBI Taxonomy" id="90675"/>
    <lineage>
        <taxon>Eukaryota</taxon>
        <taxon>Viridiplantae</taxon>
        <taxon>Streptophyta</taxon>
        <taxon>Embryophyta</taxon>
        <taxon>Tracheophyta</taxon>
        <taxon>Spermatophyta</taxon>
        <taxon>Magnoliopsida</taxon>
        <taxon>eudicotyledons</taxon>
        <taxon>Gunneridae</taxon>
        <taxon>Pentapetalae</taxon>
        <taxon>rosids</taxon>
        <taxon>malvids</taxon>
        <taxon>Brassicales</taxon>
        <taxon>Brassicaceae</taxon>
        <taxon>Camelineae</taxon>
        <taxon>Camelina</taxon>
    </lineage>
</organism>
<evidence type="ECO:0000313" key="2">
    <source>
        <dbReference type="Proteomes" id="UP000694864"/>
    </source>
</evidence>
<dbReference type="GeneID" id="104765879"/>
<evidence type="ECO:0000313" key="3">
    <source>
        <dbReference type="RefSeq" id="XP_010487966.1"/>
    </source>
</evidence>
<accession>A0ABM0XM47</accession>
<keyword evidence="2" id="KW-1185">Reference proteome</keyword>
<dbReference type="Pfam" id="PF07734">
    <property type="entry name" value="FBA_1"/>
    <property type="match status" value="1"/>
</dbReference>
<name>A0ABM0XM47_CAMSA</name>
<dbReference type="InterPro" id="IPR006527">
    <property type="entry name" value="F-box-assoc_dom_typ1"/>
</dbReference>
<dbReference type="InterPro" id="IPR036047">
    <property type="entry name" value="F-box-like_dom_sf"/>
</dbReference>
<dbReference type="SUPFAM" id="SSF81383">
    <property type="entry name" value="F-box domain"/>
    <property type="match status" value="1"/>
</dbReference>
<dbReference type="InterPro" id="IPR017451">
    <property type="entry name" value="F-box-assoc_interact_dom"/>
</dbReference>
<dbReference type="Pfam" id="PF00646">
    <property type="entry name" value="F-box"/>
    <property type="match status" value="1"/>
</dbReference>
<reference evidence="2" key="1">
    <citation type="journal article" date="2014" name="Nat. Commun.">
        <title>The emerging biofuel crop Camelina sativa retains a highly undifferentiated hexaploid genome structure.</title>
        <authorList>
            <person name="Kagale S."/>
            <person name="Koh C."/>
            <person name="Nixon J."/>
            <person name="Bollina V."/>
            <person name="Clarke W.E."/>
            <person name="Tuteja R."/>
            <person name="Spillane C."/>
            <person name="Robinson S.J."/>
            <person name="Links M.G."/>
            <person name="Clarke C."/>
            <person name="Higgins E.E."/>
            <person name="Huebert T."/>
            <person name="Sharpe A.G."/>
            <person name="Parkin I.A."/>
        </authorList>
    </citation>
    <scope>NUCLEOTIDE SEQUENCE [LARGE SCALE GENOMIC DNA]</scope>
    <source>
        <strain evidence="2">cv. DH55</strain>
    </source>
</reference>
<dbReference type="CDD" id="cd22157">
    <property type="entry name" value="F-box_AtFBW1-like"/>
    <property type="match status" value="1"/>
</dbReference>
<dbReference type="SUPFAM" id="SSF50965">
    <property type="entry name" value="Galactose oxidase, central domain"/>
    <property type="match status" value="1"/>
</dbReference>
<dbReference type="InterPro" id="IPR011043">
    <property type="entry name" value="Gal_Oxase/kelch_b-propeller"/>
</dbReference>
<dbReference type="PANTHER" id="PTHR31672:SF13">
    <property type="entry name" value="F-BOX PROTEIN CPR30-LIKE"/>
    <property type="match status" value="1"/>
</dbReference>
<dbReference type="InterPro" id="IPR001810">
    <property type="entry name" value="F-box_dom"/>
</dbReference>
<proteinExistence type="predicted"/>